<dbReference type="InterPro" id="IPR029069">
    <property type="entry name" value="HotDog_dom_sf"/>
</dbReference>
<evidence type="ECO:0000313" key="1">
    <source>
        <dbReference type="EMBL" id="KAF2196649.1"/>
    </source>
</evidence>
<protein>
    <recommendedName>
        <fullName evidence="3">N-terminal of MaoC-like dehydratase domain-containing protein</fullName>
    </recommendedName>
</protein>
<dbReference type="Gene3D" id="3.10.129.10">
    <property type="entry name" value="Hotdog Thioesterase"/>
    <property type="match status" value="1"/>
</dbReference>
<evidence type="ECO:0008006" key="3">
    <source>
        <dbReference type="Google" id="ProtNLM"/>
    </source>
</evidence>
<reference evidence="1" key="1">
    <citation type="journal article" date="2020" name="Stud. Mycol.">
        <title>101 Dothideomycetes genomes: a test case for predicting lifestyles and emergence of pathogens.</title>
        <authorList>
            <person name="Haridas S."/>
            <person name="Albert R."/>
            <person name="Binder M."/>
            <person name="Bloem J."/>
            <person name="Labutti K."/>
            <person name="Salamov A."/>
            <person name="Andreopoulos B."/>
            <person name="Baker S."/>
            <person name="Barry K."/>
            <person name="Bills G."/>
            <person name="Bluhm B."/>
            <person name="Cannon C."/>
            <person name="Castanera R."/>
            <person name="Culley D."/>
            <person name="Daum C."/>
            <person name="Ezra D."/>
            <person name="Gonzalez J."/>
            <person name="Henrissat B."/>
            <person name="Kuo A."/>
            <person name="Liang C."/>
            <person name="Lipzen A."/>
            <person name="Lutzoni F."/>
            <person name="Magnuson J."/>
            <person name="Mondo S."/>
            <person name="Nolan M."/>
            <person name="Ohm R."/>
            <person name="Pangilinan J."/>
            <person name="Park H.-J."/>
            <person name="Ramirez L."/>
            <person name="Alfaro M."/>
            <person name="Sun H."/>
            <person name="Tritt A."/>
            <person name="Yoshinaga Y."/>
            <person name="Zwiers L.-H."/>
            <person name="Turgeon B."/>
            <person name="Goodwin S."/>
            <person name="Spatafora J."/>
            <person name="Crous P."/>
            <person name="Grigoriev I."/>
        </authorList>
    </citation>
    <scope>NUCLEOTIDE SEQUENCE</scope>
    <source>
        <strain evidence="1">ATCC 74209</strain>
    </source>
</reference>
<dbReference type="GO" id="GO:0005739">
    <property type="term" value="C:mitochondrion"/>
    <property type="evidence" value="ECO:0007669"/>
    <property type="project" value="TreeGrafter"/>
</dbReference>
<evidence type="ECO:0000313" key="2">
    <source>
        <dbReference type="Proteomes" id="UP000799536"/>
    </source>
</evidence>
<dbReference type="AlphaFoldDB" id="A0A9P4JE59"/>
<dbReference type="OrthoDB" id="3257538at2759"/>
<name>A0A9P4JE59_9PLEO</name>
<dbReference type="GO" id="GO:0019171">
    <property type="term" value="F:(3R)-hydroxyacyl-[acyl-carrier-protein] dehydratase activity"/>
    <property type="evidence" value="ECO:0007669"/>
    <property type="project" value="TreeGrafter"/>
</dbReference>
<dbReference type="FunFam" id="3.10.129.10:FF:000103">
    <property type="entry name" value="WGS project CABT00000000 data, contig 2.1"/>
    <property type="match status" value="1"/>
</dbReference>
<dbReference type="PANTHER" id="PTHR28152">
    <property type="entry name" value="HYDROXYACYL-THIOESTER DEHYDRATASE TYPE 2, MITOCHONDRIAL"/>
    <property type="match status" value="1"/>
</dbReference>
<gene>
    <name evidence="1" type="ORF">GQ43DRAFT_435831</name>
</gene>
<dbReference type="EMBL" id="ML994349">
    <property type="protein sequence ID" value="KAF2196649.1"/>
    <property type="molecule type" value="Genomic_DNA"/>
</dbReference>
<dbReference type="Proteomes" id="UP000799536">
    <property type="component" value="Unassembled WGS sequence"/>
</dbReference>
<proteinExistence type="predicted"/>
<sequence length="323" mass="36465">MVMSQIFRSFSSNSQISAAEAAQEVLHRFGSKPISARKQLIDPNQVRLLSLTLGRDSLHKGSPSLSEEVPRNGTPIPPGYHLAYFTPAILKDHLGPDGSDQTVNPLPPFTRRMWAGGELKWSKNPEQLLRVGQEVEEVTTIVSAEPKKLKTGVEMILVGVEKQFNAPAGLALTDRRSWVFQKAITEPQSPPPKPRDKPFPEGELRREFVQSEETLFRFSALTFNGHKIHYSRKWCRDVEGHRDCVVHGPLNLINMLDFWRDNRGGDSEIVPMSIAYRALSPLYTGEKYCMLLSKNLDANNNSVWEEEVWDRFGKLAMKGTIVD</sequence>
<comment type="caution">
    <text evidence="1">The sequence shown here is derived from an EMBL/GenBank/DDBJ whole genome shotgun (WGS) entry which is preliminary data.</text>
</comment>
<dbReference type="SUPFAM" id="SSF54637">
    <property type="entry name" value="Thioesterase/thiol ester dehydrase-isomerase"/>
    <property type="match status" value="1"/>
</dbReference>
<dbReference type="InterPro" id="IPR052741">
    <property type="entry name" value="Mitochondrial_HTD2"/>
</dbReference>
<dbReference type="PANTHER" id="PTHR28152:SF2">
    <property type="entry name" value="N-TERMINAL OF MAOC-LIKE DEHYDRATASE DOMAIN-CONTAINING PROTEIN"/>
    <property type="match status" value="1"/>
</dbReference>
<keyword evidence="2" id="KW-1185">Reference proteome</keyword>
<organism evidence="1 2">
    <name type="scientific">Delitschia confertaspora ATCC 74209</name>
    <dbReference type="NCBI Taxonomy" id="1513339"/>
    <lineage>
        <taxon>Eukaryota</taxon>
        <taxon>Fungi</taxon>
        <taxon>Dikarya</taxon>
        <taxon>Ascomycota</taxon>
        <taxon>Pezizomycotina</taxon>
        <taxon>Dothideomycetes</taxon>
        <taxon>Pleosporomycetidae</taxon>
        <taxon>Pleosporales</taxon>
        <taxon>Delitschiaceae</taxon>
        <taxon>Delitschia</taxon>
    </lineage>
</organism>
<accession>A0A9P4JE59</accession>